<dbReference type="InterPro" id="IPR008978">
    <property type="entry name" value="HSP20-like_chaperone"/>
</dbReference>
<dbReference type="RefSeq" id="WP_011436356.1">
    <property type="nucleotide sequence ID" value="NC_007777.1"/>
</dbReference>
<dbReference type="STRING" id="106370.Francci3_1920"/>
<dbReference type="KEGG" id="fra:Francci3_1920"/>
<evidence type="ECO:0000259" key="3">
    <source>
        <dbReference type="PROSITE" id="PS01031"/>
    </source>
</evidence>
<evidence type="ECO:0000256" key="2">
    <source>
        <dbReference type="RuleBase" id="RU003616"/>
    </source>
</evidence>
<evidence type="ECO:0000313" key="6">
    <source>
        <dbReference type="Proteomes" id="UP000001937"/>
    </source>
</evidence>
<keyword evidence="5" id="KW-0346">Stress response</keyword>
<name>Q2JBP6_FRACC</name>
<dbReference type="Proteomes" id="UP000001937">
    <property type="component" value="Chromosome"/>
</dbReference>
<dbReference type="PROSITE" id="PS01031">
    <property type="entry name" value="SHSP"/>
    <property type="match status" value="1"/>
</dbReference>
<dbReference type="PANTHER" id="PTHR11527">
    <property type="entry name" value="HEAT-SHOCK PROTEIN 20 FAMILY MEMBER"/>
    <property type="match status" value="1"/>
</dbReference>
<evidence type="ECO:0000256" key="1">
    <source>
        <dbReference type="PROSITE-ProRule" id="PRU00285"/>
    </source>
</evidence>
<dbReference type="CDD" id="cd06464">
    <property type="entry name" value="ACD_sHsps-like"/>
    <property type="match status" value="1"/>
</dbReference>
<proteinExistence type="inferred from homology"/>
<dbReference type="OrthoDB" id="9809760at2"/>
<evidence type="ECO:0000313" key="5">
    <source>
        <dbReference type="EMBL" id="ABD11296.1"/>
    </source>
</evidence>
<feature type="domain" description="CS" evidence="4">
    <location>
        <begin position="51"/>
        <end position="152"/>
    </location>
</feature>
<dbReference type="Pfam" id="PF00011">
    <property type="entry name" value="HSP20"/>
    <property type="match status" value="1"/>
</dbReference>
<keyword evidence="6" id="KW-1185">Reference proteome</keyword>
<dbReference type="HOGENOM" id="CLU_046737_12_2_11"/>
<reference evidence="5 6" key="1">
    <citation type="journal article" date="2007" name="Genome Res.">
        <title>Genome characteristics of facultatively symbiotic Frankia sp. strains reflect host range and host plant biogeography.</title>
        <authorList>
            <person name="Normand P."/>
            <person name="Lapierre P."/>
            <person name="Tisa L.S."/>
            <person name="Gogarten J.P."/>
            <person name="Alloisio N."/>
            <person name="Bagnarol E."/>
            <person name="Bassi C.A."/>
            <person name="Berry A.M."/>
            <person name="Bickhart D.M."/>
            <person name="Choisne N."/>
            <person name="Couloux A."/>
            <person name="Cournoyer B."/>
            <person name="Cruveiller S."/>
            <person name="Daubin V."/>
            <person name="Demange N."/>
            <person name="Francino M.P."/>
            <person name="Goltsman E."/>
            <person name="Huang Y."/>
            <person name="Kopp O.R."/>
            <person name="Labarre L."/>
            <person name="Lapidus A."/>
            <person name="Lavire C."/>
            <person name="Marechal J."/>
            <person name="Martinez M."/>
            <person name="Mastronunzio J.E."/>
            <person name="Mullin B.C."/>
            <person name="Niemann J."/>
            <person name="Pujic P."/>
            <person name="Rawnsley T."/>
            <person name="Rouy Z."/>
            <person name="Schenowitz C."/>
            <person name="Sellstedt A."/>
            <person name="Tavares F."/>
            <person name="Tomkins J.P."/>
            <person name="Vallenet D."/>
            <person name="Valverde C."/>
            <person name="Wall L.G."/>
            <person name="Wang Y."/>
            <person name="Medigue C."/>
            <person name="Benson D.R."/>
        </authorList>
    </citation>
    <scope>NUCLEOTIDE SEQUENCE [LARGE SCALE GENOMIC DNA]</scope>
    <source>
        <strain evidence="6">DSM 45818 / CECT 9043 / CcI3</strain>
    </source>
</reference>
<dbReference type="SUPFAM" id="SSF49764">
    <property type="entry name" value="HSP20-like chaperones"/>
    <property type="match status" value="1"/>
</dbReference>
<dbReference type="AlphaFoldDB" id="Q2JBP6"/>
<feature type="domain" description="SHSP" evidence="3">
    <location>
        <begin position="47"/>
        <end position="157"/>
    </location>
</feature>
<sequence length="162" mass="17845">MAFPVRSSQRPAPVIRWDPFREIEDAWTRMGSLLDEVVGGAEGRPVGLLAAAVIPVDIEETDDAYIVELELPGVRGRDVSIDLQDNELRVTGEIKERERKGVLRRQTRRVGRFEHRIVLPGEVDPESVSASLDDGVLTIRLAKSRKSQPRHIEVTGGSGGGS</sequence>
<dbReference type="InterPro" id="IPR002068">
    <property type="entry name" value="A-crystallin/Hsp20_dom"/>
</dbReference>
<dbReference type="InterPro" id="IPR007052">
    <property type="entry name" value="CS_dom"/>
</dbReference>
<dbReference type="PROSITE" id="PS51203">
    <property type="entry name" value="CS"/>
    <property type="match status" value="1"/>
</dbReference>
<organism evidence="5 6">
    <name type="scientific">Frankia casuarinae (strain DSM 45818 / CECT 9043 / HFP020203 / CcI3)</name>
    <dbReference type="NCBI Taxonomy" id="106370"/>
    <lineage>
        <taxon>Bacteria</taxon>
        <taxon>Bacillati</taxon>
        <taxon>Actinomycetota</taxon>
        <taxon>Actinomycetes</taxon>
        <taxon>Frankiales</taxon>
        <taxon>Frankiaceae</taxon>
        <taxon>Frankia</taxon>
    </lineage>
</organism>
<comment type="similarity">
    <text evidence="1 2">Belongs to the small heat shock protein (HSP20) family.</text>
</comment>
<protein>
    <submittedName>
        <fullName evidence="5">Heat shock protein Hsp20</fullName>
    </submittedName>
</protein>
<dbReference type="InterPro" id="IPR031107">
    <property type="entry name" value="Small_HSP"/>
</dbReference>
<gene>
    <name evidence="5" type="ordered locus">Francci3_1920</name>
</gene>
<dbReference type="eggNOG" id="COG0071">
    <property type="taxonomic scope" value="Bacteria"/>
</dbReference>
<dbReference type="EMBL" id="CP000249">
    <property type="protein sequence ID" value="ABD11296.1"/>
    <property type="molecule type" value="Genomic_DNA"/>
</dbReference>
<dbReference type="Gene3D" id="2.60.40.790">
    <property type="match status" value="1"/>
</dbReference>
<evidence type="ECO:0000259" key="4">
    <source>
        <dbReference type="PROSITE" id="PS51203"/>
    </source>
</evidence>
<dbReference type="PhylomeDB" id="Q2JBP6"/>
<accession>Q2JBP6</accession>